<evidence type="ECO:0000313" key="2">
    <source>
        <dbReference type="Proteomes" id="UP000318288"/>
    </source>
</evidence>
<dbReference type="AlphaFoldDB" id="A0A5C6FHS1"/>
<gene>
    <name evidence="1" type="ORF">Poly51_06300</name>
</gene>
<organism evidence="1 2">
    <name type="scientific">Rubripirellula tenax</name>
    <dbReference type="NCBI Taxonomy" id="2528015"/>
    <lineage>
        <taxon>Bacteria</taxon>
        <taxon>Pseudomonadati</taxon>
        <taxon>Planctomycetota</taxon>
        <taxon>Planctomycetia</taxon>
        <taxon>Pirellulales</taxon>
        <taxon>Pirellulaceae</taxon>
        <taxon>Rubripirellula</taxon>
    </lineage>
</organism>
<comment type="caution">
    <text evidence="1">The sequence shown here is derived from an EMBL/GenBank/DDBJ whole genome shotgun (WGS) entry which is preliminary data.</text>
</comment>
<protein>
    <submittedName>
        <fullName evidence="1">Uncharacterized protein</fullName>
    </submittedName>
</protein>
<name>A0A5C6FHS1_9BACT</name>
<keyword evidence="2" id="KW-1185">Reference proteome</keyword>
<proteinExistence type="predicted"/>
<dbReference type="RefSeq" id="WP_146454088.1">
    <property type="nucleotide sequence ID" value="NZ_SJPW01000001.1"/>
</dbReference>
<accession>A0A5C6FHS1</accession>
<evidence type="ECO:0000313" key="1">
    <source>
        <dbReference type="EMBL" id="TWU60355.1"/>
    </source>
</evidence>
<dbReference type="Proteomes" id="UP000318288">
    <property type="component" value="Unassembled WGS sequence"/>
</dbReference>
<reference evidence="1 2" key="1">
    <citation type="submission" date="2019-02" db="EMBL/GenBank/DDBJ databases">
        <title>Deep-cultivation of Planctomycetes and their phenomic and genomic characterization uncovers novel biology.</title>
        <authorList>
            <person name="Wiegand S."/>
            <person name="Jogler M."/>
            <person name="Boedeker C."/>
            <person name="Pinto D."/>
            <person name="Vollmers J."/>
            <person name="Rivas-Marin E."/>
            <person name="Kohn T."/>
            <person name="Peeters S.H."/>
            <person name="Heuer A."/>
            <person name="Rast P."/>
            <person name="Oberbeckmann S."/>
            <person name="Bunk B."/>
            <person name="Jeske O."/>
            <person name="Meyerdierks A."/>
            <person name="Storesund J.E."/>
            <person name="Kallscheuer N."/>
            <person name="Luecker S."/>
            <person name="Lage O.M."/>
            <person name="Pohl T."/>
            <person name="Merkel B.J."/>
            <person name="Hornburger P."/>
            <person name="Mueller R.-W."/>
            <person name="Bruemmer F."/>
            <person name="Labrenz M."/>
            <person name="Spormann A.M."/>
            <person name="Op Den Camp H."/>
            <person name="Overmann J."/>
            <person name="Amann R."/>
            <person name="Jetten M.S.M."/>
            <person name="Mascher T."/>
            <person name="Medema M.H."/>
            <person name="Devos D.P."/>
            <person name="Kaster A.-K."/>
            <person name="Ovreas L."/>
            <person name="Rohde M."/>
            <person name="Galperin M.Y."/>
            <person name="Jogler C."/>
        </authorList>
    </citation>
    <scope>NUCLEOTIDE SEQUENCE [LARGE SCALE GENOMIC DNA]</scope>
    <source>
        <strain evidence="1 2">Poly51</strain>
    </source>
</reference>
<dbReference type="EMBL" id="SJPW01000001">
    <property type="protein sequence ID" value="TWU60355.1"/>
    <property type="molecule type" value="Genomic_DNA"/>
</dbReference>
<sequence length="145" mass="16005">MKIHHSLLPLLLMLCVGCGESKPEATLSLGMTETDAVTQLKLVGATDISDGMQTAIPYTGDAVADTPAANSSSWRMWSIDTPDASIETAFEHGKLTQLNYWDWRNRKMTSYHHTMEYDELSSLTINPKDNDFTATVVQTHNANDG</sequence>